<accession>A0ACB9GDB9</accession>
<comment type="caution">
    <text evidence="1">The sequence shown here is derived from an EMBL/GenBank/DDBJ whole genome shotgun (WGS) entry which is preliminary data.</text>
</comment>
<proteinExistence type="predicted"/>
<gene>
    <name evidence="1" type="ORF">L2E82_11531</name>
</gene>
<dbReference type="Proteomes" id="UP001055811">
    <property type="component" value="Linkage Group LG02"/>
</dbReference>
<protein>
    <submittedName>
        <fullName evidence="1">Uncharacterized protein</fullName>
    </submittedName>
</protein>
<keyword evidence="2" id="KW-1185">Reference proteome</keyword>
<dbReference type="EMBL" id="CM042010">
    <property type="protein sequence ID" value="KAI3781514.1"/>
    <property type="molecule type" value="Genomic_DNA"/>
</dbReference>
<organism evidence="1 2">
    <name type="scientific">Cichorium intybus</name>
    <name type="common">Chicory</name>
    <dbReference type="NCBI Taxonomy" id="13427"/>
    <lineage>
        <taxon>Eukaryota</taxon>
        <taxon>Viridiplantae</taxon>
        <taxon>Streptophyta</taxon>
        <taxon>Embryophyta</taxon>
        <taxon>Tracheophyta</taxon>
        <taxon>Spermatophyta</taxon>
        <taxon>Magnoliopsida</taxon>
        <taxon>eudicotyledons</taxon>
        <taxon>Gunneridae</taxon>
        <taxon>Pentapetalae</taxon>
        <taxon>asterids</taxon>
        <taxon>campanulids</taxon>
        <taxon>Asterales</taxon>
        <taxon>Asteraceae</taxon>
        <taxon>Cichorioideae</taxon>
        <taxon>Cichorieae</taxon>
        <taxon>Cichoriinae</taxon>
        <taxon>Cichorium</taxon>
    </lineage>
</organism>
<name>A0ACB9GDB9_CICIN</name>
<reference evidence="1 2" key="2">
    <citation type="journal article" date="2022" name="Mol. Ecol. Resour.">
        <title>The genomes of chicory, endive, great burdock and yacon provide insights into Asteraceae paleo-polyploidization history and plant inulin production.</title>
        <authorList>
            <person name="Fan W."/>
            <person name="Wang S."/>
            <person name="Wang H."/>
            <person name="Wang A."/>
            <person name="Jiang F."/>
            <person name="Liu H."/>
            <person name="Zhao H."/>
            <person name="Xu D."/>
            <person name="Zhang Y."/>
        </authorList>
    </citation>
    <scope>NUCLEOTIDE SEQUENCE [LARGE SCALE GENOMIC DNA]</scope>
    <source>
        <strain evidence="2">cv. Punajuju</strain>
        <tissue evidence="1">Leaves</tissue>
    </source>
</reference>
<evidence type="ECO:0000313" key="2">
    <source>
        <dbReference type="Proteomes" id="UP001055811"/>
    </source>
</evidence>
<reference evidence="2" key="1">
    <citation type="journal article" date="2022" name="Mol. Ecol. Resour.">
        <title>The genomes of chicory, endive, great burdock and yacon provide insights into Asteraceae palaeo-polyploidization history and plant inulin production.</title>
        <authorList>
            <person name="Fan W."/>
            <person name="Wang S."/>
            <person name="Wang H."/>
            <person name="Wang A."/>
            <person name="Jiang F."/>
            <person name="Liu H."/>
            <person name="Zhao H."/>
            <person name="Xu D."/>
            <person name="Zhang Y."/>
        </authorList>
    </citation>
    <scope>NUCLEOTIDE SEQUENCE [LARGE SCALE GENOMIC DNA]</scope>
    <source>
        <strain evidence="2">cv. Punajuju</strain>
    </source>
</reference>
<evidence type="ECO:0000313" key="1">
    <source>
        <dbReference type="EMBL" id="KAI3781514.1"/>
    </source>
</evidence>
<sequence length="207" mass="23213">MGRRKRLCITSTNLNEPVEDHVASETQGGQSNFQECQSINRDSSDQEICTHEQAWGKWRTWKGSLKTRGYDPSLTIDEIVTQQTENDNRVNPTQFKELVTRWFTPEFQSTCAKKRSSRSMMHEPHVTGTKSFARLAHEVLYVTAHTRKDGSIVNDKSAEVVASLKAIATDSTSTPGCVDDFTNDDYSKVKGPEKRGSLVTASTIPQK</sequence>